<accession>A0A7J7FX71</accession>
<keyword evidence="2" id="KW-1185">Reference proteome</keyword>
<name>A0A7J7FX71_CAMSI</name>
<organism evidence="1 2">
    <name type="scientific">Camellia sinensis</name>
    <name type="common">Tea plant</name>
    <name type="synonym">Thea sinensis</name>
    <dbReference type="NCBI Taxonomy" id="4442"/>
    <lineage>
        <taxon>Eukaryota</taxon>
        <taxon>Viridiplantae</taxon>
        <taxon>Streptophyta</taxon>
        <taxon>Embryophyta</taxon>
        <taxon>Tracheophyta</taxon>
        <taxon>Spermatophyta</taxon>
        <taxon>Magnoliopsida</taxon>
        <taxon>eudicotyledons</taxon>
        <taxon>Gunneridae</taxon>
        <taxon>Pentapetalae</taxon>
        <taxon>asterids</taxon>
        <taxon>Ericales</taxon>
        <taxon>Theaceae</taxon>
        <taxon>Camellia</taxon>
    </lineage>
</organism>
<proteinExistence type="predicted"/>
<dbReference type="EMBL" id="JACBKZ010000014">
    <property type="protein sequence ID" value="KAF5932990.1"/>
    <property type="molecule type" value="Genomic_DNA"/>
</dbReference>
<evidence type="ECO:0000313" key="2">
    <source>
        <dbReference type="Proteomes" id="UP000593564"/>
    </source>
</evidence>
<dbReference type="AlphaFoldDB" id="A0A7J7FX71"/>
<reference evidence="2" key="1">
    <citation type="journal article" date="2020" name="Nat. Commun.">
        <title>Genome assembly of wild tea tree DASZ reveals pedigree and selection history of tea varieties.</title>
        <authorList>
            <person name="Zhang W."/>
            <person name="Zhang Y."/>
            <person name="Qiu H."/>
            <person name="Guo Y."/>
            <person name="Wan H."/>
            <person name="Zhang X."/>
            <person name="Scossa F."/>
            <person name="Alseekh S."/>
            <person name="Zhang Q."/>
            <person name="Wang P."/>
            <person name="Xu L."/>
            <person name="Schmidt M.H."/>
            <person name="Jia X."/>
            <person name="Li D."/>
            <person name="Zhu A."/>
            <person name="Guo F."/>
            <person name="Chen W."/>
            <person name="Ni D."/>
            <person name="Usadel B."/>
            <person name="Fernie A.R."/>
            <person name="Wen W."/>
        </authorList>
    </citation>
    <scope>NUCLEOTIDE SEQUENCE [LARGE SCALE GENOMIC DNA]</scope>
    <source>
        <strain evidence="2">cv. G240</strain>
    </source>
</reference>
<sequence>MKRTLRYQESMRYILGVVEISDGRLCSRRPAFCCRTQTYIFSNKENCCLSNRVRVEQVVSRKNMRERERERDKENFVLHCRHPILTNPNISSACEPPDYEMSFNPNLDSKPEGSLQAKNSLFLCIILYVLFGSRKSKDNILIYQIRYVYHSTAGFVVQILEARDLPARFYHLKLEEHVIFILYLACKTQKWAFGLQYSLFFESHSLDQLRILGEEVVTKSSILKQNSNSLKRNYGKFLIRQKSLNPVRIKSESDWVTFQKPLREGKRTRARMCALAVEEDSCRDLYIGSSHAKYSEKWVPVVLVDNGSAINVCPARTAYALGLRPKNDTATTQYVRAYDNT</sequence>
<protein>
    <submittedName>
        <fullName evidence="1">Uncharacterized protein</fullName>
    </submittedName>
</protein>
<evidence type="ECO:0000313" key="1">
    <source>
        <dbReference type="EMBL" id="KAF5932990.1"/>
    </source>
</evidence>
<reference evidence="1 2" key="2">
    <citation type="submission" date="2020-07" db="EMBL/GenBank/DDBJ databases">
        <title>Genome assembly of wild tea tree DASZ reveals pedigree and selection history of tea varieties.</title>
        <authorList>
            <person name="Zhang W."/>
        </authorList>
    </citation>
    <scope>NUCLEOTIDE SEQUENCE [LARGE SCALE GENOMIC DNA]</scope>
    <source>
        <strain evidence="2">cv. G240</strain>
        <tissue evidence="1">Leaf</tissue>
    </source>
</reference>
<comment type="caution">
    <text evidence="1">The sequence shown here is derived from an EMBL/GenBank/DDBJ whole genome shotgun (WGS) entry which is preliminary data.</text>
</comment>
<gene>
    <name evidence="1" type="ORF">HYC85_029161</name>
</gene>
<dbReference type="Proteomes" id="UP000593564">
    <property type="component" value="Unassembled WGS sequence"/>
</dbReference>